<evidence type="ECO:0000259" key="1">
    <source>
        <dbReference type="Pfam" id="PF02954"/>
    </source>
</evidence>
<keyword evidence="3" id="KW-1185">Reference proteome</keyword>
<evidence type="ECO:0000313" key="2">
    <source>
        <dbReference type="EMBL" id="ACL67257.1"/>
    </source>
</evidence>
<proteinExistence type="predicted"/>
<dbReference type="KEGG" id="acp:A2cp1_3934"/>
<dbReference type="PRINTS" id="PR01590">
    <property type="entry name" value="HTHFIS"/>
</dbReference>
<dbReference type="SUPFAM" id="SSF46689">
    <property type="entry name" value="Homeodomain-like"/>
    <property type="match status" value="1"/>
</dbReference>
<evidence type="ECO:0000313" key="3">
    <source>
        <dbReference type="Proteomes" id="UP000007089"/>
    </source>
</evidence>
<organism evidence="2 3">
    <name type="scientific">Anaeromyxobacter dehalogenans (strain ATCC BAA-258 / DSM 21875 / 2CP-1)</name>
    <dbReference type="NCBI Taxonomy" id="455488"/>
    <lineage>
        <taxon>Bacteria</taxon>
        <taxon>Pseudomonadati</taxon>
        <taxon>Myxococcota</taxon>
        <taxon>Myxococcia</taxon>
        <taxon>Myxococcales</taxon>
        <taxon>Cystobacterineae</taxon>
        <taxon>Anaeromyxobacteraceae</taxon>
        <taxon>Anaeromyxobacter</taxon>
    </lineage>
</organism>
<reference evidence="2" key="1">
    <citation type="submission" date="2009-01" db="EMBL/GenBank/DDBJ databases">
        <title>Complete sequence of Anaeromyxobacter dehalogenans 2CP-1.</title>
        <authorList>
            <consortium name="US DOE Joint Genome Institute"/>
            <person name="Lucas S."/>
            <person name="Copeland A."/>
            <person name="Lapidus A."/>
            <person name="Glavina del Rio T."/>
            <person name="Dalin E."/>
            <person name="Tice H."/>
            <person name="Bruce D."/>
            <person name="Goodwin L."/>
            <person name="Pitluck S."/>
            <person name="Saunders E."/>
            <person name="Brettin T."/>
            <person name="Detter J.C."/>
            <person name="Han C."/>
            <person name="Larimer F."/>
            <person name="Land M."/>
            <person name="Hauser L."/>
            <person name="Kyrpides N."/>
            <person name="Ovchinnikova G."/>
            <person name="Beliaev A.S."/>
            <person name="Richardson P."/>
        </authorList>
    </citation>
    <scope>NUCLEOTIDE SEQUENCE</scope>
    <source>
        <strain evidence="2">2CP-1</strain>
    </source>
</reference>
<dbReference type="RefSeq" id="WP_015934986.1">
    <property type="nucleotide sequence ID" value="NC_011891.1"/>
</dbReference>
<name>B8J8H1_ANAD2</name>
<dbReference type="GO" id="GO:0043565">
    <property type="term" value="F:sequence-specific DNA binding"/>
    <property type="evidence" value="ECO:0007669"/>
    <property type="project" value="InterPro"/>
</dbReference>
<dbReference type="HOGENOM" id="CLU_158040_0_0_7"/>
<gene>
    <name evidence="2" type="ordered locus">A2cp1_3934</name>
</gene>
<dbReference type="EMBL" id="CP001359">
    <property type="protein sequence ID" value="ACL67257.1"/>
    <property type="molecule type" value="Genomic_DNA"/>
</dbReference>
<accession>B8J8H1</accession>
<dbReference type="Pfam" id="PF02954">
    <property type="entry name" value="HTH_8"/>
    <property type="match status" value="1"/>
</dbReference>
<dbReference type="InterPro" id="IPR050207">
    <property type="entry name" value="Trans_regulatory_Fis"/>
</dbReference>
<protein>
    <submittedName>
        <fullName evidence="2">Transcriptional regulator, Fis family</fullName>
    </submittedName>
</protein>
<dbReference type="AlphaFoldDB" id="B8J8H1"/>
<dbReference type="Gene3D" id="1.10.10.60">
    <property type="entry name" value="Homeodomain-like"/>
    <property type="match status" value="1"/>
</dbReference>
<dbReference type="Proteomes" id="UP000007089">
    <property type="component" value="Chromosome"/>
</dbReference>
<dbReference type="InterPro" id="IPR009057">
    <property type="entry name" value="Homeodomain-like_sf"/>
</dbReference>
<dbReference type="PANTHER" id="PTHR47918">
    <property type="entry name" value="DNA-BINDING PROTEIN FIS"/>
    <property type="match status" value="1"/>
</dbReference>
<dbReference type="InterPro" id="IPR002197">
    <property type="entry name" value="HTH_Fis"/>
</dbReference>
<dbReference type="PANTHER" id="PTHR47918:SF1">
    <property type="entry name" value="DNA-BINDING PROTEIN FIS"/>
    <property type="match status" value="1"/>
</dbReference>
<sequence length="128" mass="13966">MKALLLEGAPDALRRACEAGRLEVVEVRSIPDGRARLAREAFALVDGRITRPCALDEELRQRVDAFFDRLEGQPASGLYDAVMREVERPLISGALARARGVRSAAAEALGIDRGTLARRMRALGLDEP</sequence>
<feature type="domain" description="DNA binding HTH" evidence="1">
    <location>
        <begin position="83"/>
        <end position="122"/>
    </location>
</feature>